<sequence>MATVRGAEPAKRRTGARTPVGSTSLAAVAQVAEVSEATVSRVLNRKYGVSAATRQAVEDALKQVGYERPLDNRLVLMLTPNLKNPIFAQQAERVENELNPYGLKSIICPVYPGTPRERDYVESLVDAGVAAIVFLSSSNTLRDADHRVVQLIESRGIPYVSINGGFPESDAPVVSTDDWRAAEIAVGHLHDLGHRRIGLLAGPVDNVPADRRVEGFLRAMAKRGIEDAEALVSRQHFNFEGGQQAASALLADGVTGIVASSDEMALGAYRAAERGGLSVPADVSIVGYDDSPMLDFTAPPLTTVRQPTERIAENVGRILTALIGHREVNSEEILIDPELRLRGSTAPVRR</sequence>
<dbReference type="InterPro" id="IPR046335">
    <property type="entry name" value="LacI/GalR-like_sensor"/>
</dbReference>
<dbReference type="OrthoDB" id="3324394at2"/>
<evidence type="ECO:0000259" key="4">
    <source>
        <dbReference type="PROSITE" id="PS50932"/>
    </source>
</evidence>
<dbReference type="PROSITE" id="PS50932">
    <property type="entry name" value="HTH_LACI_2"/>
    <property type="match status" value="1"/>
</dbReference>
<dbReference type="SUPFAM" id="SSF53822">
    <property type="entry name" value="Periplasmic binding protein-like I"/>
    <property type="match status" value="1"/>
</dbReference>
<dbReference type="Pfam" id="PF13377">
    <property type="entry name" value="Peripla_BP_3"/>
    <property type="match status" value="1"/>
</dbReference>
<comment type="caution">
    <text evidence="5">The sequence shown here is derived from an EMBL/GenBank/DDBJ whole genome shotgun (WGS) entry which is preliminary data.</text>
</comment>
<dbReference type="SUPFAM" id="SSF47413">
    <property type="entry name" value="lambda repressor-like DNA-binding domains"/>
    <property type="match status" value="1"/>
</dbReference>
<evidence type="ECO:0000313" key="5">
    <source>
        <dbReference type="EMBL" id="RKR76451.1"/>
    </source>
</evidence>
<evidence type="ECO:0000256" key="3">
    <source>
        <dbReference type="ARBA" id="ARBA00023163"/>
    </source>
</evidence>
<evidence type="ECO:0000256" key="2">
    <source>
        <dbReference type="ARBA" id="ARBA00023125"/>
    </source>
</evidence>
<dbReference type="PANTHER" id="PTHR30146">
    <property type="entry name" value="LACI-RELATED TRANSCRIPTIONAL REPRESSOR"/>
    <property type="match status" value="1"/>
</dbReference>
<dbReference type="Proteomes" id="UP000280008">
    <property type="component" value="Unassembled WGS sequence"/>
</dbReference>
<dbReference type="InterPro" id="IPR000843">
    <property type="entry name" value="HTH_LacI"/>
</dbReference>
<proteinExistence type="predicted"/>
<dbReference type="RefSeq" id="WP_121371422.1">
    <property type="nucleotide sequence ID" value="NZ_RBKS01000001.1"/>
</dbReference>
<evidence type="ECO:0000256" key="1">
    <source>
        <dbReference type="ARBA" id="ARBA00023015"/>
    </source>
</evidence>
<dbReference type="GO" id="GO:0003700">
    <property type="term" value="F:DNA-binding transcription factor activity"/>
    <property type="evidence" value="ECO:0007669"/>
    <property type="project" value="TreeGrafter"/>
</dbReference>
<dbReference type="CDD" id="cd06267">
    <property type="entry name" value="PBP1_LacI_sugar_binding-like"/>
    <property type="match status" value="1"/>
</dbReference>
<dbReference type="InterPro" id="IPR010982">
    <property type="entry name" value="Lambda_DNA-bd_dom_sf"/>
</dbReference>
<gene>
    <name evidence="5" type="ORF">C8E83_3627</name>
</gene>
<name>A0A495IMF8_9MICO</name>
<dbReference type="Gene3D" id="1.10.260.40">
    <property type="entry name" value="lambda repressor-like DNA-binding domains"/>
    <property type="match status" value="1"/>
</dbReference>
<dbReference type="SMART" id="SM00354">
    <property type="entry name" value="HTH_LACI"/>
    <property type="match status" value="1"/>
</dbReference>
<feature type="domain" description="HTH lacI-type" evidence="4">
    <location>
        <begin position="23"/>
        <end position="66"/>
    </location>
</feature>
<dbReference type="EMBL" id="RBKS01000001">
    <property type="protein sequence ID" value="RKR76451.1"/>
    <property type="molecule type" value="Genomic_DNA"/>
</dbReference>
<accession>A0A495IMF8</accession>
<dbReference type="PANTHER" id="PTHR30146:SF153">
    <property type="entry name" value="LACTOSE OPERON REPRESSOR"/>
    <property type="match status" value="1"/>
</dbReference>
<dbReference type="GO" id="GO:0000976">
    <property type="term" value="F:transcription cis-regulatory region binding"/>
    <property type="evidence" value="ECO:0007669"/>
    <property type="project" value="TreeGrafter"/>
</dbReference>
<reference evidence="5 6" key="1">
    <citation type="submission" date="2018-10" db="EMBL/GenBank/DDBJ databases">
        <title>Sequencing the genomes of 1000 actinobacteria strains.</title>
        <authorList>
            <person name="Klenk H.-P."/>
        </authorList>
    </citation>
    <scope>NUCLEOTIDE SEQUENCE [LARGE SCALE GENOMIC DNA]</scope>
    <source>
        <strain evidence="5 6">DSM 17894</strain>
    </source>
</reference>
<evidence type="ECO:0000313" key="6">
    <source>
        <dbReference type="Proteomes" id="UP000280008"/>
    </source>
</evidence>
<protein>
    <submittedName>
        <fullName evidence="5">LacI family transcriptional regulator</fullName>
    </submittedName>
</protein>
<organism evidence="5 6">
    <name type="scientific">Frondihabitans australicus</name>
    <dbReference type="NCBI Taxonomy" id="386892"/>
    <lineage>
        <taxon>Bacteria</taxon>
        <taxon>Bacillati</taxon>
        <taxon>Actinomycetota</taxon>
        <taxon>Actinomycetes</taxon>
        <taxon>Micrococcales</taxon>
        <taxon>Microbacteriaceae</taxon>
        <taxon>Frondihabitans</taxon>
    </lineage>
</organism>
<dbReference type="CDD" id="cd01392">
    <property type="entry name" value="HTH_LacI"/>
    <property type="match status" value="1"/>
</dbReference>
<dbReference type="AlphaFoldDB" id="A0A495IMF8"/>
<dbReference type="Pfam" id="PF00356">
    <property type="entry name" value="LacI"/>
    <property type="match status" value="1"/>
</dbReference>
<dbReference type="Gene3D" id="3.40.50.2300">
    <property type="match status" value="2"/>
</dbReference>
<keyword evidence="3" id="KW-0804">Transcription</keyword>
<keyword evidence="2" id="KW-0238">DNA-binding</keyword>
<keyword evidence="1" id="KW-0805">Transcription regulation</keyword>
<dbReference type="InterPro" id="IPR028082">
    <property type="entry name" value="Peripla_BP_I"/>
</dbReference>
<keyword evidence="6" id="KW-1185">Reference proteome</keyword>